<organism evidence="1">
    <name type="scientific">marine sediment metagenome</name>
    <dbReference type="NCBI Taxonomy" id="412755"/>
    <lineage>
        <taxon>unclassified sequences</taxon>
        <taxon>metagenomes</taxon>
        <taxon>ecological metagenomes</taxon>
    </lineage>
</organism>
<protein>
    <submittedName>
        <fullName evidence="1">Uncharacterized protein</fullName>
    </submittedName>
</protein>
<accession>A0A0F9B7B5</accession>
<name>A0A0F9B7B5_9ZZZZ</name>
<proteinExistence type="predicted"/>
<dbReference type="AlphaFoldDB" id="A0A0F9B7B5"/>
<reference evidence="1" key="1">
    <citation type="journal article" date="2015" name="Nature">
        <title>Complex archaea that bridge the gap between prokaryotes and eukaryotes.</title>
        <authorList>
            <person name="Spang A."/>
            <person name="Saw J.H."/>
            <person name="Jorgensen S.L."/>
            <person name="Zaremba-Niedzwiedzka K."/>
            <person name="Martijn J."/>
            <person name="Lind A.E."/>
            <person name="van Eijk R."/>
            <person name="Schleper C."/>
            <person name="Guy L."/>
            <person name="Ettema T.J."/>
        </authorList>
    </citation>
    <scope>NUCLEOTIDE SEQUENCE</scope>
</reference>
<gene>
    <name evidence="1" type="ORF">LCGC14_2761880</name>
</gene>
<feature type="non-terminal residue" evidence="1">
    <location>
        <position position="396"/>
    </location>
</feature>
<comment type="caution">
    <text evidence="1">The sequence shown here is derived from an EMBL/GenBank/DDBJ whole genome shotgun (WGS) entry which is preliminary data.</text>
</comment>
<evidence type="ECO:0000313" key="1">
    <source>
        <dbReference type="EMBL" id="KKK86574.1"/>
    </source>
</evidence>
<dbReference type="EMBL" id="LAZR01050782">
    <property type="protein sequence ID" value="KKK86574.1"/>
    <property type="molecule type" value="Genomic_DNA"/>
</dbReference>
<sequence>MSEPTSSLVFEDVLTEMAELVGVADYDSSTGIAIHPNDKGDINKLKRVANNGIRRFISDAPPLGWNWMKRIMSITLKISSSGTADGNLAATTFSDATLAGTYDNDYYNGLIIEIVGGVGIGETALITDYVGATGLFTFSAGLSGGSTPTATTEFAIGHRYALDQSFGGQVEGKPTYLRSSGVGPIEWVNELPIRQWREDGSHGGTPHQMAVRPYGTRRYELLVYPDPGAVEIIQFPYTYYFGKLDILTGTVDSVTGSVPALIVDADRNEPEDYFNTDWIVEVVSGTGKGSYGVVTNFVKSSGTISVAGWLDIDGTSVGTDPVANDEYRLLPVSNLQPAGFAFDNVIRLACMAAVEAELDDVQTIWENKYTQALGNALKIDARLAPKTVGNFGGRNK</sequence>